<evidence type="ECO:0000256" key="4">
    <source>
        <dbReference type="ARBA" id="ARBA00023163"/>
    </source>
</evidence>
<dbReference type="InterPro" id="IPR036390">
    <property type="entry name" value="WH_DNA-bd_sf"/>
</dbReference>
<evidence type="ECO:0000259" key="5">
    <source>
        <dbReference type="PROSITE" id="PS50931"/>
    </source>
</evidence>
<evidence type="ECO:0000313" key="6">
    <source>
        <dbReference type="EMBL" id="SBO96587.1"/>
    </source>
</evidence>
<dbReference type="SUPFAM" id="SSF46785">
    <property type="entry name" value="Winged helix' DNA-binding domain"/>
    <property type="match status" value="1"/>
</dbReference>
<sequence length="318" mass="34646">MISRPLDLLSGRLKLRHLVLVTAIADQGSVLRAAEHLHLAQPAVTRGLREVEHLLGVELFVRGPRGVTPTLFGEAFIEHARAVQAELRRAGERIAGLADGDAGTVTVGTLLTATNVLLPRSIAALKADRPGITVIVREGTFDSLVPRLVDGDLDVILGRLNPIEDHPGLRQLPLYEEPVLLVAREGHPARAARTLADLLAYPWILPLEQTSLRQELEQLFRRDDLPLPRDRTECTSILTIRSLLLETDMVAALPALFVRTDSRLQELPVPLPSVRRQVGVTLPGARALTPAGKAMLTHLQQQAQRLDAAPQPGSPARS</sequence>
<comment type="similarity">
    <text evidence="1">Belongs to the LysR transcriptional regulatory family.</text>
</comment>
<evidence type="ECO:0000256" key="1">
    <source>
        <dbReference type="ARBA" id="ARBA00009437"/>
    </source>
</evidence>
<dbReference type="Gene3D" id="1.10.10.10">
    <property type="entry name" value="Winged helix-like DNA-binding domain superfamily/Winged helix DNA-binding domain"/>
    <property type="match status" value="1"/>
</dbReference>
<dbReference type="GO" id="GO:0003700">
    <property type="term" value="F:DNA-binding transcription factor activity"/>
    <property type="evidence" value="ECO:0007669"/>
    <property type="project" value="InterPro"/>
</dbReference>
<dbReference type="InterPro" id="IPR050950">
    <property type="entry name" value="HTH-type_LysR_regulators"/>
</dbReference>
<organism evidence="6">
    <name type="scientific">Nonomuraea gerenzanensis</name>
    <dbReference type="NCBI Taxonomy" id="93944"/>
    <lineage>
        <taxon>Bacteria</taxon>
        <taxon>Bacillati</taxon>
        <taxon>Actinomycetota</taxon>
        <taxon>Actinomycetes</taxon>
        <taxon>Streptosporangiales</taxon>
        <taxon>Streptosporangiaceae</taxon>
        <taxon>Nonomuraea</taxon>
    </lineage>
</organism>
<name>A0A1M4ECA2_9ACTN</name>
<dbReference type="InterPro" id="IPR036388">
    <property type="entry name" value="WH-like_DNA-bd_sf"/>
</dbReference>
<keyword evidence="3" id="KW-0238">DNA-binding</keyword>
<dbReference type="Pfam" id="PF00126">
    <property type="entry name" value="HTH_1"/>
    <property type="match status" value="1"/>
</dbReference>
<reference evidence="6" key="1">
    <citation type="submission" date="2016-04" db="EMBL/GenBank/DDBJ databases">
        <authorList>
            <person name="Evans L.H."/>
            <person name="Alamgir A."/>
            <person name="Owens N."/>
            <person name="Weber N.D."/>
            <person name="Virtaneva K."/>
            <person name="Barbian K."/>
            <person name="Babar A."/>
            <person name="Rosenke K."/>
        </authorList>
    </citation>
    <scope>NUCLEOTIDE SEQUENCE</scope>
    <source>
        <strain evidence="6">Nono1</strain>
    </source>
</reference>
<dbReference type="Pfam" id="PF03466">
    <property type="entry name" value="LysR_substrate"/>
    <property type="match status" value="1"/>
</dbReference>
<protein>
    <submittedName>
        <fullName evidence="6">Transcriptional regulator, LysR family</fullName>
    </submittedName>
</protein>
<dbReference type="GO" id="GO:0003677">
    <property type="term" value="F:DNA binding"/>
    <property type="evidence" value="ECO:0007669"/>
    <property type="project" value="UniProtKB-KW"/>
</dbReference>
<dbReference type="PANTHER" id="PTHR30419:SF8">
    <property type="entry name" value="NITROGEN ASSIMILATION TRANSCRIPTIONAL ACTIVATOR-RELATED"/>
    <property type="match status" value="1"/>
</dbReference>
<proteinExistence type="inferred from homology"/>
<dbReference type="SUPFAM" id="SSF53850">
    <property type="entry name" value="Periplasmic binding protein-like II"/>
    <property type="match status" value="1"/>
</dbReference>
<dbReference type="Gene3D" id="3.40.190.290">
    <property type="match status" value="1"/>
</dbReference>
<feature type="domain" description="HTH lysR-type" evidence="5">
    <location>
        <begin position="13"/>
        <end position="70"/>
    </location>
</feature>
<gene>
    <name evidence="6" type="ORF">BN4615_P6103</name>
</gene>
<dbReference type="PANTHER" id="PTHR30419">
    <property type="entry name" value="HTH-TYPE TRANSCRIPTIONAL REGULATOR YBHD"/>
    <property type="match status" value="1"/>
</dbReference>
<evidence type="ECO:0000256" key="3">
    <source>
        <dbReference type="ARBA" id="ARBA00023125"/>
    </source>
</evidence>
<dbReference type="AlphaFoldDB" id="A0A1M4ECA2"/>
<dbReference type="EMBL" id="LT559118">
    <property type="protein sequence ID" value="SBO96587.1"/>
    <property type="molecule type" value="Genomic_DNA"/>
</dbReference>
<dbReference type="InterPro" id="IPR005119">
    <property type="entry name" value="LysR_subst-bd"/>
</dbReference>
<dbReference type="InterPro" id="IPR000847">
    <property type="entry name" value="LysR_HTH_N"/>
</dbReference>
<accession>A0A1M4ECA2</accession>
<dbReference type="PROSITE" id="PS50931">
    <property type="entry name" value="HTH_LYSR"/>
    <property type="match status" value="1"/>
</dbReference>
<dbReference type="GO" id="GO:0005829">
    <property type="term" value="C:cytosol"/>
    <property type="evidence" value="ECO:0007669"/>
    <property type="project" value="TreeGrafter"/>
</dbReference>
<dbReference type="PRINTS" id="PR00039">
    <property type="entry name" value="HTHLYSR"/>
</dbReference>
<dbReference type="RefSeq" id="WP_225275876.1">
    <property type="nucleotide sequence ID" value="NZ_CP084058.1"/>
</dbReference>
<keyword evidence="2" id="KW-0805">Transcription regulation</keyword>
<keyword evidence="4" id="KW-0804">Transcription</keyword>
<evidence type="ECO:0000256" key="2">
    <source>
        <dbReference type="ARBA" id="ARBA00023015"/>
    </source>
</evidence>